<proteinExistence type="predicted"/>
<evidence type="ECO:0000313" key="2">
    <source>
        <dbReference type="Proteomes" id="UP000193498"/>
    </source>
</evidence>
<organism evidence="1 2">
    <name type="scientific">Basidiobolus meristosporus CBS 931.73</name>
    <dbReference type="NCBI Taxonomy" id="1314790"/>
    <lineage>
        <taxon>Eukaryota</taxon>
        <taxon>Fungi</taxon>
        <taxon>Fungi incertae sedis</taxon>
        <taxon>Zoopagomycota</taxon>
        <taxon>Entomophthoromycotina</taxon>
        <taxon>Basidiobolomycetes</taxon>
        <taxon>Basidiobolales</taxon>
        <taxon>Basidiobolaceae</taxon>
        <taxon>Basidiobolus</taxon>
    </lineage>
</organism>
<gene>
    <name evidence="1" type="ORF">K493DRAFT_409049</name>
</gene>
<protein>
    <submittedName>
        <fullName evidence="1">Uncharacterized protein</fullName>
    </submittedName>
</protein>
<dbReference type="InParanoid" id="A0A1Y1Y1U3"/>
<accession>A0A1Y1Y1U3</accession>
<name>A0A1Y1Y1U3_9FUNG</name>
<reference evidence="1 2" key="1">
    <citation type="submission" date="2016-07" db="EMBL/GenBank/DDBJ databases">
        <title>Pervasive Adenine N6-methylation of Active Genes in Fungi.</title>
        <authorList>
            <consortium name="DOE Joint Genome Institute"/>
            <person name="Mondo S.J."/>
            <person name="Dannebaum R.O."/>
            <person name="Kuo R.C."/>
            <person name="Labutti K."/>
            <person name="Haridas S."/>
            <person name="Kuo A."/>
            <person name="Salamov A."/>
            <person name="Ahrendt S.R."/>
            <person name="Lipzen A."/>
            <person name="Sullivan W."/>
            <person name="Andreopoulos W.B."/>
            <person name="Clum A."/>
            <person name="Lindquist E."/>
            <person name="Daum C."/>
            <person name="Ramamoorthy G.K."/>
            <person name="Gryganskyi A."/>
            <person name="Culley D."/>
            <person name="Magnuson J.K."/>
            <person name="James T.Y."/>
            <person name="O'Malley M.A."/>
            <person name="Stajich J.E."/>
            <person name="Spatafora J.W."/>
            <person name="Visel A."/>
            <person name="Grigoriev I.V."/>
        </authorList>
    </citation>
    <scope>NUCLEOTIDE SEQUENCE [LARGE SCALE GENOMIC DNA]</scope>
    <source>
        <strain evidence="1 2">CBS 931.73</strain>
    </source>
</reference>
<comment type="caution">
    <text evidence="1">The sequence shown here is derived from an EMBL/GenBank/DDBJ whole genome shotgun (WGS) entry which is preliminary data.</text>
</comment>
<keyword evidence="2" id="KW-1185">Reference proteome</keyword>
<dbReference type="AlphaFoldDB" id="A0A1Y1Y1U3"/>
<evidence type="ECO:0000313" key="1">
    <source>
        <dbReference type="EMBL" id="ORX91948.1"/>
    </source>
</evidence>
<dbReference type="Proteomes" id="UP000193498">
    <property type="component" value="Unassembled WGS sequence"/>
</dbReference>
<sequence length="471" mass="53584">MVNNKGTGEYDIVLSVTQGTLNNQLRNMWLRRDQLAFPKTWDNESLRMDSIDDPSFKLNLDVPQLEILGQNDIRITFTFTEGSKLVLLKFNRSTKQVMEEEVSLKGYTFSMRTNMVKTQYQSTHGDLLDSSEQEKLRPFQENQFTIQSLFMDFTNVKAGTFEGGAESSNPSSVMAFNSVIQALINKLKGPEYAAYPFLFGVVATQPLSDKGNWTPTNFINSTTLQRNASEQSTLNFLMTINPKTDINKLPEYYPEVIQANEKSIRARLLLHHKHMDEKIKNAIMQSIRKVPGSYGHRYNGTRCVECSLEKKNGDEGGYMSAKWEYEGPIMSLHFHSQRTLPIWGILSAVVGKLRLYGDQDMKYEAQMSDDKGLQFVEKDIGPLRRTDDDSFWKKLARGIEVGWTALTAQIGALQQAVNSLDGSYRLNTMLDNVLQGKGFEYILLPGSDVFQFQNPTFLNEITDLQIDAVFR</sequence>
<dbReference type="EMBL" id="MCFE01000299">
    <property type="protein sequence ID" value="ORX91948.1"/>
    <property type="molecule type" value="Genomic_DNA"/>
</dbReference>